<reference evidence="1" key="2">
    <citation type="journal article" date="2015" name="Data Brief">
        <title>Shoot transcriptome of the giant reed, Arundo donax.</title>
        <authorList>
            <person name="Barrero R.A."/>
            <person name="Guerrero F.D."/>
            <person name="Moolhuijzen P."/>
            <person name="Goolsby J.A."/>
            <person name="Tidwell J."/>
            <person name="Bellgard S.E."/>
            <person name="Bellgard M.I."/>
        </authorList>
    </citation>
    <scope>NUCLEOTIDE SEQUENCE</scope>
    <source>
        <tissue evidence="1">Shoot tissue taken approximately 20 cm above the soil surface</tissue>
    </source>
</reference>
<evidence type="ECO:0000313" key="1">
    <source>
        <dbReference type="EMBL" id="JAE32040.1"/>
    </source>
</evidence>
<reference evidence="1" key="1">
    <citation type="submission" date="2014-09" db="EMBL/GenBank/DDBJ databases">
        <authorList>
            <person name="Magalhaes I.L.F."/>
            <person name="Oliveira U."/>
            <person name="Santos F.R."/>
            <person name="Vidigal T.H.D.A."/>
            <person name="Brescovit A.D."/>
            <person name="Santos A.J."/>
        </authorList>
    </citation>
    <scope>NUCLEOTIDE SEQUENCE</scope>
    <source>
        <tissue evidence="1">Shoot tissue taken approximately 20 cm above the soil surface</tissue>
    </source>
</reference>
<dbReference type="AlphaFoldDB" id="A0A0A9H497"/>
<sequence>MEHALNEDRDAKFLWNDFDAANSDTDEQAIITSSPRLRIRDVYVPRIFQFGDEFITFEYISELRRSQTRSKVTV</sequence>
<dbReference type="EMBL" id="GBRH01165856">
    <property type="protein sequence ID" value="JAE32040.1"/>
    <property type="molecule type" value="Transcribed_RNA"/>
</dbReference>
<accession>A0A0A9H497</accession>
<proteinExistence type="predicted"/>
<organism evidence="1">
    <name type="scientific">Arundo donax</name>
    <name type="common">Giant reed</name>
    <name type="synonym">Donax arundinaceus</name>
    <dbReference type="NCBI Taxonomy" id="35708"/>
    <lineage>
        <taxon>Eukaryota</taxon>
        <taxon>Viridiplantae</taxon>
        <taxon>Streptophyta</taxon>
        <taxon>Embryophyta</taxon>
        <taxon>Tracheophyta</taxon>
        <taxon>Spermatophyta</taxon>
        <taxon>Magnoliopsida</taxon>
        <taxon>Liliopsida</taxon>
        <taxon>Poales</taxon>
        <taxon>Poaceae</taxon>
        <taxon>PACMAD clade</taxon>
        <taxon>Arundinoideae</taxon>
        <taxon>Arundineae</taxon>
        <taxon>Arundo</taxon>
    </lineage>
</organism>
<name>A0A0A9H497_ARUDO</name>
<protein>
    <submittedName>
        <fullName evidence="1">Uncharacterized protein</fullName>
    </submittedName>
</protein>